<evidence type="ECO:0000313" key="1">
    <source>
        <dbReference type="EMBL" id="SFP25068.1"/>
    </source>
</evidence>
<dbReference type="OrthoDB" id="7390113at2"/>
<protein>
    <recommendedName>
        <fullName evidence="3">ATPase</fullName>
    </recommendedName>
</protein>
<dbReference type="RefSeq" id="WP_090481090.1">
    <property type="nucleotide sequence ID" value="NZ_FOWZ01000003.1"/>
</dbReference>
<keyword evidence="2" id="KW-1185">Reference proteome</keyword>
<dbReference type="Proteomes" id="UP000199331">
    <property type="component" value="Unassembled WGS sequence"/>
</dbReference>
<name>A0A1I5NTD2_9SPHN</name>
<evidence type="ECO:0000313" key="2">
    <source>
        <dbReference type="Proteomes" id="UP000199331"/>
    </source>
</evidence>
<sequence>MSQSQIALPLTQAASGEPERIVIGSGNRSVADALAASDSWPFRTAILAGPPRSGKSLIAKWFASHTDGGAIDDADTREETEIFHAWNRAQEDGYPLLMTVSEGGWDISLPDLRSRMGAALQLEIGPPDDDMAADLMLSHAAQRGLALGEGAPAYLVPRMERSYAAIERIVAEIDRLSLERMAPATMSIWRDALEAVEGPEQGRLL</sequence>
<dbReference type="AlphaFoldDB" id="A0A1I5NTD2"/>
<dbReference type="SUPFAM" id="SSF52540">
    <property type="entry name" value="P-loop containing nucleoside triphosphate hydrolases"/>
    <property type="match status" value="1"/>
</dbReference>
<dbReference type="STRING" id="604088.SAMN04488060_2084"/>
<organism evidence="1 2">
    <name type="scientific">Qipengyuania nanhaisediminis</name>
    <dbReference type="NCBI Taxonomy" id="604088"/>
    <lineage>
        <taxon>Bacteria</taxon>
        <taxon>Pseudomonadati</taxon>
        <taxon>Pseudomonadota</taxon>
        <taxon>Alphaproteobacteria</taxon>
        <taxon>Sphingomonadales</taxon>
        <taxon>Erythrobacteraceae</taxon>
        <taxon>Qipengyuania</taxon>
    </lineage>
</organism>
<reference evidence="2" key="1">
    <citation type="submission" date="2016-10" db="EMBL/GenBank/DDBJ databases">
        <authorList>
            <person name="Varghese N."/>
            <person name="Submissions S."/>
        </authorList>
    </citation>
    <scope>NUCLEOTIDE SEQUENCE [LARGE SCALE GENOMIC DNA]</scope>
    <source>
        <strain evidence="2">CGMCC 1.7715</strain>
    </source>
</reference>
<accession>A0A1I5NTD2</accession>
<dbReference type="EMBL" id="FOWZ01000003">
    <property type="protein sequence ID" value="SFP25068.1"/>
    <property type="molecule type" value="Genomic_DNA"/>
</dbReference>
<gene>
    <name evidence="1" type="ORF">SAMN04488060_2084</name>
</gene>
<evidence type="ECO:0008006" key="3">
    <source>
        <dbReference type="Google" id="ProtNLM"/>
    </source>
</evidence>
<dbReference type="Gene3D" id="1.10.8.60">
    <property type="match status" value="1"/>
</dbReference>
<dbReference type="InterPro" id="IPR027417">
    <property type="entry name" value="P-loop_NTPase"/>
</dbReference>
<proteinExistence type="predicted"/>